<feature type="transmembrane region" description="Helical" evidence="6">
    <location>
        <begin position="134"/>
        <end position="157"/>
    </location>
</feature>
<dbReference type="Proteomes" id="UP000569914">
    <property type="component" value="Unassembled WGS sequence"/>
</dbReference>
<dbReference type="RefSeq" id="WP_179754517.1">
    <property type="nucleotide sequence ID" value="NZ_JACCBU010000001.1"/>
</dbReference>
<name>A0A7Y9LAU5_9ACTN</name>
<feature type="domain" description="ABC transmembrane type-1" evidence="7">
    <location>
        <begin position="69"/>
        <end position="251"/>
    </location>
</feature>
<feature type="transmembrane region" description="Helical" evidence="6">
    <location>
        <begin position="29"/>
        <end position="52"/>
    </location>
</feature>
<evidence type="ECO:0000256" key="6">
    <source>
        <dbReference type="RuleBase" id="RU363032"/>
    </source>
</evidence>
<dbReference type="GO" id="GO:0031460">
    <property type="term" value="P:glycine betaine transport"/>
    <property type="evidence" value="ECO:0007669"/>
    <property type="project" value="TreeGrafter"/>
</dbReference>
<dbReference type="InterPro" id="IPR035906">
    <property type="entry name" value="MetI-like_sf"/>
</dbReference>
<proteinExistence type="inferred from homology"/>
<dbReference type="PANTHER" id="PTHR30177:SF4">
    <property type="entry name" value="OSMOPROTECTANT IMPORT PERMEASE PROTEIN OSMW"/>
    <property type="match status" value="1"/>
</dbReference>
<keyword evidence="9" id="KW-1185">Reference proteome</keyword>
<dbReference type="InterPro" id="IPR051204">
    <property type="entry name" value="ABC_transp_perm/SBD"/>
</dbReference>
<dbReference type="PROSITE" id="PS50928">
    <property type="entry name" value="ABC_TM1"/>
    <property type="match status" value="1"/>
</dbReference>
<evidence type="ECO:0000256" key="4">
    <source>
        <dbReference type="ARBA" id="ARBA00022989"/>
    </source>
</evidence>
<comment type="similarity">
    <text evidence="6">Belongs to the binding-protein-dependent transport system permease family.</text>
</comment>
<sequence>MTVAAPPVTEAGTPPTVPVETHRRTAFGYLIRPLLCLGALAVLFAVINARPLDTIEQRALSSANLLAAVGEHLALTLVSTVLVIMVALPLGILFSRRLFRPIRPFLIGLFNLGQALPTIGILVLLAVAFSLVGFGAAIIGLVIYAIIPVMLNTVVGLQQVDPAVLESGRGMGMSSGQVLFGIELPLSVPIILAGIRTALVINVGTATLAAYIDAGGLGRVIVAGMATNRQLIQITGAVLTAVLALLIDYLAGVVEDAVRPSGL</sequence>
<reference evidence="8 9" key="1">
    <citation type="submission" date="2020-07" db="EMBL/GenBank/DDBJ databases">
        <title>Sequencing the genomes of 1000 actinobacteria strains.</title>
        <authorList>
            <person name="Klenk H.-P."/>
        </authorList>
    </citation>
    <scope>NUCLEOTIDE SEQUENCE [LARGE SCALE GENOMIC DNA]</scope>
    <source>
        <strain evidence="8 9">DSM 22083</strain>
    </source>
</reference>
<feature type="transmembrane region" description="Helical" evidence="6">
    <location>
        <begin position="234"/>
        <end position="254"/>
    </location>
</feature>
<keyword evidence="3 6" id="KW-0812">Transmembrane</keyword>
<keyword evidence="4 6" id="KW-1133">Transmembrane helix</keyword>
<gene>
    <name evidence="8" type="ORF">BKA15_004528</name>
</gene>
<dbReference type="PANTHER" id="PTHR30177">
    <property type="entry name" value="GLYCINE BETAINE/L-PROLINE TRANSPORT SYSTEM PERMEASE PROTEIN PROW"/>
    <property type="match status" value="1"/>
</dbReference>
<feature type="transmembrane region" description="Helical" evidence="6">
    <location>
        <begin position="106"/>
        <end position="128"/>
    </location>
</feature>
<feature type="transmembrane region" description="Helical" evidence="6">
    <location>
        <begin position="72"/>
        <end position="94"/>
    </location>
</feature>
<comment type="caution">
    <text evidence="8">The sequence shown here is derived from an EMBL/GenBank/DDBJ whole genome shotgun (WGS) entry which is preliminary data.</text>
</comment>
<evidence type="ECO:0000313" key="9">
    <source>
        <dbReference type="Proteomes" id="UP000569914"/>
    </source>
</evidence>
<keyword evidence="5 6" id="KW-0472">Membrane</keyword>
<dbReference type="Pfam" id="PF00528">
    <property type="entry name" value="BPD_transp_1"/>
    <property type="match status" value="1"/>
</dbReference>
<accession>A0A7Y9LAU5</accession>
<dbReference type="GO" id="GO:0005886">
    <property type="term" value="C:plasma membrane"/>
    <property type="evidence" value="ECO:0007669"/>
    <property type="project" value="UniProtKB-SubCell"/>
</dbReference>
<evidence type="ECO:0000256" key="5">
    <source>
        <dbReference type="ARBA" id="ARBA00023136"/>
    </source>
</evidence>
<evidence type="ECO:0000313" key="8">
    <source>
        <dbReference type="EMBL" id="NYE73199.1"/>
    </source>
</evidence>
<feature type="transmembrane region" description="Helical" evidence="6">
    <location>
        <begin position="201"/>
        <end position="222"/>
    </location>
</feature>
<evidence type="ECO:0000256" key="3">
    <source>
        <dbReference type="ARBA" id="ARBA00022692"/>
    </source>
</evidence>
<evidence type="ECO:0000256" key="2">
    <source>
        <dbReference type="ARBA" id="ARBA00022448"/>
    </source>
</evidence>
<organism evidence="8 9">
    <name type="scientific">Microlunatus parietis</name>
    <dbReference type="NCBI Taxonomy" id="682979"/>
    <lineage>
        <taxon>Bacteria</taxon>
        <taxon>Bacillati</taxon>
        <taxon>Actinomycetota</taxon>
        <taxon>Actinomycetes</taxon>
        <taxon>Propionibacteriales</taxon>
        <taxon>Propionibacteriaceae</taxon>
        <taxon>Microlunatus</taxon>
    </lineage>
</organism>
<dbReference type="SUPFAM" id="SSF161098">
    <property type="entry name" value="MetI-like"/>
    <property type="match status" value="1"/>
</dbReference>
<evidence type="ECO:0000259" key="7">
    <source>
        <dbReference type="PROSITE" id="PS50928"/>
    </source>
</evidence>
<dbReference type="EMBL" id="JACCBU010000001">
    <property type="protein sequence ID" value="NYE73199.1"/>
    <property type="molecule type" value="Genomic_DNA"/>
</dbReference>
<dbReference type="CDD" id="cd06261">
    <property type="entry name" value="TM_PBP2"/>
    <property type="match status" value="1"/>
</dbReference>
<keyword evidence="2 6" id="KW-0813">Transport</keyword>
<dbReference type="AlphaFoldDB" id="A0A7Y9LAU5"/>
<protein>
    <submittedName>
        <fullName evidence="8">Osmoprotectant transport system permease protein</fullName>
    </submittedName>
</protein>
<comment type="subcellular location">
    <subcellularLocation>
        <location evidence="6">Cell membrane</location>
        <topology evidence="6">Multi-pass membrane protein</topology>
    </subcellularLocation>
    <subcellularLocation>
        <location evidence="1">Membrane</location>
        <topology evidence="1">Multi-pass membrane protein</topology>
    </subcellularLocation>
</comment>
<dbReference type="InterPro" id="IPR000515">
    <property type="entry name" value="MetI-like"/>
</dbReference>
<evidence type="ECO:0000256" key="1">
    <source>
        <dbReference type="ARBA" id="ARBA00004141"/>
    </source>
</evidence>
<dbReference type="Gene3D" id="1.10.3720.10">
    <property type="entry name" value="MetI-like"/>
    <property type="match status" value="1"/>
</dbReference>
<dbReference type="GO" id="GO:0055085">
    <property type="term" value="P:transmembrane transport"/>
    <property type="evidence" value="ECO:0007669"/>
    <property type="project" value="InterPro"/>
</dbReference>